<comment type="caution">
    <text evidence="1">The sequence shown here is derived from an EMBL/GenBank/DDBJ whole genome shotgun (WGS) entry which is preliminary data.</text>
</comment>
<sequence length="67" mass="7909">MAFQRPCEVRRVKAAIDIQTLEVQQGKLPHRALTLVLEWAQAHLAKRLEDWELCRQMQHPKPIQPQE</sequence>
<dbReference type="Proteomes" id="UP000467214">
    <property type="component" value="Unassembled WGS sequence"/>
</dbReference>
<dbReference type="AlphaFoldDB" id="A0A845BJ70"/>
<evidence type="ECO:0000313" key="2">
    <source>
        <dbReference type="Proteomes" id="UP000467214"/>
    </source>
</evidence>
<proteinExistence type="predicted"/>
<keyword evidence="2" id="KW-1185">Reference proteome</keyword>
<name>A0A845BJ70_9NEIS</name>
<dbReference type="EMBL" id="WSSB01000003">
    <property type="protein sequence ID" value="MXR36232.1"/>
    <property type="molecule type" value="Genomic_DNA"/>
</dbReference>
<dbReference type="Pfam" id="PF13711">
    <property type="entry name" value="DUF4160"/>
    <property type="match status" value="1"/>
</dbReference>
<organism evidence="1 2">
    <name type="scientific">Craterilacuibacter sinensis</name>
    <dbReference type="NCBI Taxonomy" id="2686017"/>
    <lineage>
        <taxon>Bacteria</taxon>
        <taxon>Pseudomonadati</taxon>
        <taxon>Pseudomonadota</taxon>
        <taxon>Betaproteobacteria</taxon>
        <taxon>Neisseriales</taxon>
        <taxon>Neisseriaceae</taxon>
        <taxon>Craterilacuibacter</taxon>
    </lineage>
</organism>
<dbReference type="InterPro" id="IPR025427">
    <property type="entry name" value="DUF4160"/>
</dbReference>
<reference evidence="1 2" key="1">
    <citation type="submission" date="2019-12" db="EMBL/GenBank/DDBJ databases">
        <title>Neisseriaceae gen. nov. sp. Genome sequencing and assembly.</title>
        <authorList>
            <person name="Liu Z."/>
            <person name="Li A."/>
        </authorList>
    </citation>
    <scope>NUCLEOTIDE SEQUENCE [LARGE SCALE GENOMIC DNA]</scope>
    <source>
        <strain evidence="1 2">B2N2-7</strain>
    </source>
</reference>
<gene>
    <name evidence="1" type="ORF">GQF02_04490</name>
</gene>
<protein>
    <submittedName>
        <fullName evidence="1">DUF4160 domain-containing protein</fullName>
    </submittedName>
</protein>
<accession>A0A845BJ70</accession>
<evidence type="ECO:0000313" key="1">
    <source>
        <dbReference type="EMBL" id="MXR36232.1"/>
    </source>
</evidence>